<keyword evidence="8" id="KW-0479">Metal-binding</keyword>
<dbReference type="Gene3D" id="1.10.132.60">
    <property type="entry name" value="DNA polymerase family B, C-terminal domain"/>
    <property type="match status" value="1"/>
</dbReference>
<evidence type="ECO:0000256" key="14">
    <source>
        <dbReference type="ARBA" id="ARBA00023014"/>
    </source>
</evidence>
<dbReference type="Pfam" id="PF03104">
    <property type="entry name" value="DNA_pol_B_exo1"/>
    <property type="match status" value="1"/>
</dbReference>
<dbReference type="Proteomes" id="UP001497392">
    <property type="component" value="Unassembled WGS sequence"/>
</dbReference>
<dbReference type="EMBL" id="CAXHTA020000012">
    <property type="protein sequence ID" value="CAL5225647.1"/>
    <property type="molecule type" value="Genomic_DNA"/>
</dbReference>
<dbReference type="Gene3D" id="3.30.342.10">
    <property type="entry name" value="DNA Polymerase, chain B, domain 1"/>
    <property type="match status" value="1"/>
</dbReference>
<comment type="similarity">
    <text evidence="2">Belongs to the DNA polymerase type-B family.</text>
</comment>
<comment type="catalytic activity">
    <reaction evidence="17">
        <text>DNA(n) + a 2'-deoxyribonucleoside 5'-triphosphate = DNA(n+1) + diphosphate</text>
        <dbReference type="Rhea" id="RHEA:22508"/>
        <dbReference type="Rhea" id="RHEA-COMP:17339"/>
        <dbReference type="Rhea" id="RHEA-COMP:17340"/>
        <dbReference type="ChEBI" id="CHEBI:33019"/>
        <dbReference type="ChEBI" id="CHEBI:61560"/>
        <dbReference type="ChEBI" id="CHEBI:173112"/>
        <dbReference type="EC" id="2.7.7.7"/>
    </reaction>
</comment>
<dbReference type="InterPro" id="IPR012337">
    <property type="entry name" value="RNaseH-like_sf"/>
</dbReference>
<dbReference type="InterPro" id="IPR006172">
    <property type="entry name" value="DNA-dir_DNA_pol_B"/>
</dbReference>
<dbReference type="SMART" id="SM00486">
    <property type="entry name" value="POLBc"/>
    <property type="match status" value="1"/>
</dbReference>
<evidence type="ECO:0000256" key="16">
    <source>
        <dbReference type="ARBA" id="ARBA00024411"/>
    </source>
</evidence>
<feature type="region of interest" description="Disordered" evidence="18">
    <location>
        <begin position="283"/>
        <end position="308"/>
    </location>
</feature>
<evidence type="ECO:0000256" key="12">
    <source>
        <dbReference type="ARBA" id="ARBA00022932"/>
    </source>
</evidence>
<feature type="compositionally biased region" description="Low complexity" evidence="18">
    <location>
        <begin position="288"/>
        <end position="298"/>
    </location>
</feature>
<name>A0ABP1G783_9CHLO</name>
<evidence type="ECO:0000256" key="3">
    <source>
        <dbReference type="ARBA" id="ARBA00012417"/>
    </source>
</evidence>
<gene>
    <name evidence="22" type="primary">g8504</name>
    <name evidence="22" type="ORF">VP750_LOCUS7306</name>
</gene>
<evidence type="ECO:0000256" key="5">
    <source>
        <dbReference type="ARBA" id="ARBA00022679"/>
    </source>
</evidence>
<evidence type="ECO:0000256" key="8">
    <source>
        <dbReference type="ARBA" id="ARBA00022723"/>
    </source>
</evidence>
<keyword evidence="5" id="KW-0808">Transferase</keyword>
<keyword evidence="15" id="KW-0238">DNA-binding</keyword>
<evidence type="ECO:0000256" key="7">
    <source>
        <dbReference type="ARBA" id="ARBA00022722"/>
    </source>
</evidence>
<evidence type="ECO:0000259" key="20">
    <source>
        <dbReference type="Pfam" id="PF03104"/>
    </source>
</evidence>
<dbReference type="InterPro" id="IPR025687">
    <property type="entry name" value="Znf-C4pol"/>
</dbReference>
<evidence type="ECO:0000259" key="21">
    <source>
        <dbReference type="Pfam" id="PF14260"/>
    </source>
</evidence>
<dbReference type="PRINTS" id="PR00106">
    <property type="entry name" value="DNAPOLB"/>
</dbReference>
<proteinExistence type="inferred from homology"/>
<dbReference type="InterPro" id="IPR036397">
    <property type="entry name" value="RNaseH_sf"/>
</dbReference>
<sequence>MVLDVIEEPGGRFNIMGKTEGEQSILVQVHDFEPYFYIGQPVFKGQEEDSSAALSAHACQRLKAILNGCMTEESQVKRIEVVHKTPVMFYRPNQPSGGNYLKLSFQPGASVKKAAAAVHKLASGNELKGHLTWAARTQYEHEVASLQRFLVDASVSGGAWVHLPYKRAGVEGCRDAEAAERCSSCAVEVVAPWHSLACLSPDATQLAAGPSWGPKPFKLPGSDKTSERWAKAMEGAQHGIIAKLKILSMDVVMATKDGSDRSPVASGKDPIVAIANTLYSSEDASSQAPAPAAEAATGGTLGDGEGLEDAEGADMVDLTSLEGEVPQVLQPRQRDTEAVVFTWRQNVKLRKYRQVLPGGVTQVIVHPSEEAMLQGWLAWLREADPDVLNVFQVRDTLGALADRCAALKIDGAALHVSRLLRRESRGLAVKRITMYSPNWVKSQNRMSSTSNQETFRVENVEGRVVLDILRHVLTACNLSSFSLVDCCQSLLGRRLEVLPPSATAHLATDSSTSVKEQVCNIMRLAAYAAERSNVVRALLQRMATLPEAVEIGRVTGLTLGQVLYNAQMIRTWSLLLRNARRLNYIVSGRQDAIPLAESPYLMHPVEKKTNGLYSNPVAILDFASLYPTLYRAHNLCYTTLLHPDDAPNFPAEHVTETPIGAKYVKPEIRKGILPSILAALMEARAATRAALKQVPADQLGQRAVLDSRQKALKLTANALYGFTGAAASPLQCAMLADSCLALGCQSCRRAIEMLNSAFAEGKFGSSARDASVIYGQTDSLFVAFPSCSAVEAMRLGNEAAKFVSEAFPRPMELKFERVAQPFMLLHVNRYAGRAFDSEKDVGGPGTLMVKGLKSMWRQAPPIVRNTLQGVLTRIIMQEDVKAAVEYAEGQIRRLLGGQVELWELPLTGGLWRVTGQQIAQSAASDGAAASAAVNEEEVRGPHASLAVRLQKRDPGRIFVLGERLSYILLPGLRTQDEAAEDPLTAAKAGCAADYELYWQNKLRKPLTEILTTCLTPTALQEVLNGPHTRVRVDAAVMPSAPPMVSPQVKGRKKAAPLRQMGLGNFYKGTLKCLSCKRTVPSSKTDPSDGPPLCEDCSAEEGRLEEVYLDLLEEEQRLDRRLCVASAMCARCHSGGMTRPILCQNGECSVLYARLGTKTKLDNLSSSMGRIEKLNW</sequence>
<dbReference type="Pfam" id="PF14260">
    <property type="entry name" value="zf-C4pol"/>
    <property type="match status" value="1"/>
</dbReference>
<feature type="domain" description="DNA-directed DNA polymerase family B exonuclease" evidence="20">
    <location>
        <begin position="137"/>
        <end position="483"/>
    </location>
</feature>
<feature type="domain" description="C4-type zinc-finger of DNA polymerase delta" evidence="21">
    <location>
        <begin position="1072"/>
        <end position="1153"/>
    </location>
</feature>
<keyword evidence="7" id="KW-0540">Nuclease</keyword>
<keyword evidence="11" id="KW-0269">Exonuclease</keyword>
<keyword evidence="13" id="KW-0408">Iron</keyword>
<evidence type="ECO:0000256" key="9">
    <source>
        <dbReference type="ARBA" id="ARBA00022801"/>
    </source>
</evidence>
<keyword evidence="12" id="KW-0239">DNA-directed DNA polymerase</keyword>
<evidence type="ECO:0000256" key="10">
    <source>
        <dbReference type="ARBA" id="ARBA00022833"/>
    </source>
</evidence>
<evidence type="ECO:0000256" key="18">
    <source>
        <dbReference type="SAM" id="MobiDB-lite"/>
    </source>
</evidence>
<feature type="domain" description="DNA-directed DNA polymerase family B multifunctional" evidence="19">
    <location>
        <begin position="559"/>
        <end position="1011"/>
    </location>
</feature>
<dbReference type="InterPro" id="IPR042087">
    <property type="entry name" value="DNA_pol_B_thumb"/>
</dbReference>
<keyword evidence="10" id="KW-0862">Zinc</keyword>
<comment type="cofactor">
    <cofactor evidence="1">
        <name>[4Fe-4S] cluster</name>
        <dbReference type="ChEBI" id="CHEBI:49883"/>
    </cofactor>
</comment>
<comment type="caution">
    <text evidence="22">The sequence shown here is derived from an EMBL/GenBank/DDBJ whole genome shotgun (WGS) entry which is preliminary data.</text>
</comment>
<evidence type="ECO:0000256" key="4">
    <source>
        <dbReference type="ARBA" id="ARBA00022485"/>
    </source>
</evidence>
<dbReference type="Gene3D" id="1.10.287.690">
    <property type="entry name" value="Helix hairpin bin"/>
    <property type="match status" value="1"/>
</dbReference>
<keyword evidence="9" id="KW-0378">Hydrolase</keyword>
<keyword evidence="23" id="KW-1185">Reference proteome</keyword>
<evidence type="ECO:0000256" key="6">
    <source>
        <dbReference type="ARBA" id="ARBA00022695"/>
    </source>
</evidence>
<dbReference type="SUPFAM" id="SSF56672">
    <property type="entry name" value="DNA/RNA polymerases"/>
    <property type="match status" value="1"/>
</dbReference>
<evidence type="ECO:0000256" key="15">
    <source>
        <dbReference type="ARBA" id="ARBA00023125"/>
    </source>
</evidence>
<dbReference type="InterPro" id="IPR043502">
    <property type="entry name" value="DNA/RNA_pol_sf"/>
</dbReference>
<evidence type="ECO:0000256" key="13">
    <source>
        <dbReference type="ARBA" id="ARBA00023004"/>
    </source>
</evidence>
<dbReference type="EC" id="2.7.7.7" evidence="3"/>
<organism evidence="22 23">
    <name type="scientific">Coccomyxa viridis</name>
    <dbReference type="NCBI Taxonomy" id="1274662"/>
    <lineage>
        <taxon>Eukaryota</taxon>
        <taxon>Viridiplantae</taxon>
        <taxon>Chlorophyta</taxon>
        <taxon>core chlorophytes</taxon>
        <taxon>Trebouxiophyceae</taxon>
        <taxon>Trebouxiophyceae incertae sedis</taxon>
        <taxon>Coccomyxaceae</taxon>
        <taxon>Coccomyxa</taxon>
    </lineage>
</organism>
<evidence type="ECO:0000256" key="11">
    <source>
        <dbReference type="ARBA" id="ARBA00022839"/>
    </source>
</evidence>
<evidence type="ECO:0000256" key="17">
    <source>
        <dbReference type="ARBA" id="ARBA00049244"/>
    </source>
</evidence>
<evidence type="ECO:0000259" key="19">
    <source>
        <dbReference type="Pfam" id="PF00136"/>
    </source>
</evidence>
<keyword evidence="6" id="KW-0548">Nucleotidyltransferase</keyword>
<dbReference type="Gene3D" id="3.90.1600.10">
    <property type="entry name" value="Palm domain of DNA polymerase"/>
    <property type="match status" value="1"/>
</dbReference>
<dbReference type="InterPro" id="IPR023211">
    <property type="entry name" value="DNA_pol_palm_dom_sf"/>
</dbReference>
<keyword evidence="14" id="KW-0411">Iron-sulfur</keyword>
<dbReference type="InterPro" id="IPR006134">
    <property type="entry name" value="DNA-dir_DNA_pol_B_multi_dom"/>
</dbReference>
<reference evidence="22 23" key="1">
    <citation type="submission" date="2024-06" db="EMBL/GenBank/DDBJ databases">
        <authorList>
            <person name="Kraege A."/>
            <person name="Thomma B."/>
        </authorList>
    </citation>
    <scope>NUCLEOTIDE SEQUENCE [LARGE SCALE GENOMIC DNA]</scope>
</reference>
<keyword evidence="4" id="KW-0004">4Fe-4S</keyword>
<dbReference type="SUPFAM" id="SSF53098">
    <property type="entry name" value="Ribonuclease H-like"/>
    <property type="match status" value="1"/>
</dbReference>
<protein>
    <recommendedName>
        <fullName evidence="16">DNA polymerase delta catalytic subunit</fullName>
        <ecNumber evidence="3">2.7.7.7</ecNumber>
    </recommendedName>
</protein>
<dbReference type="PANTHER" id="PTHR10322">
    <property type="entry name" value="DNA POLYMERASE CATALYTIC SUBUNIT"/>
    <property type="match status" value="1"/>
</dbReference>
<evidence type="ECO:0000313" key="23">
    <source>
        <dbReference type="Proteomes" id="UP001497392"/>
    </source>
</evidence>
<evidence type="ECO:0000256" key="2">
    <source>
        <dbReference type="ARBA" id="ARBA00005755"/>
    </source>
</evidence>
<dbReference type="PANTHER" id="PTHR10322:SF35">
    <property type="entry name" value="DNA-DIRECTED DNA POLYMERASE"/>
    <property type="match status" value="1"/>
</dbReference>
<dbReference type="Gene3D" id="3.30.420.10">
    <property type="entry name" value="Ribonuclease H-like superfamily/Ribonuclease H"/>
    <property type="match status" value="1"/>
</dbReference>
<dbReference type="InterPro" id="IPR050240">
    <property type="entry name" value="DNA_pol_type-B"/>
</dbReference>
<evidence type="ECO:0000256" key="1">
    <source>
        <dbReference type="ARBA" id="ARBA00001966"/>
    </source>
</evidence>
<dbReference type="Pfam" id="PF00136">
    <property type="entry name" value="DNA_pol_B"/>
    <property type="match status" value="1"/>
</dbReference>
<accession>A0ABP1G783</accession>
<dbReference type="InterPro" id="IPR006133">
    <property type="entry name" value="DNA-dir_DNA_pol_B_exonuc"/>
</dbReference>
<evidence type="ECO:0000313" key="22">
    <source>
        <dbReference type="EMBL" id="CAL5225647.1"/>
    </source>
</evidence>